<name>A0A975JBD4_9RHOB</name>
<sequence length="305" mass="33147">MSDTFQPSVLNPETIGAFLTEHGAEVRSLDFSGCVGLSGQIVKQGNVRLNAPPLDHHFLEVTLSGFHRGTAHADGMVGPTTVSARPGMVSFRPADRAMGVDVVGQGENLQLLISRDVMDQAKAELLKGDPDRADLWGFNTLDCKDIRHMMMGLAKGHPATQSTQSCAEAALNLARGIVRNFSTGPLIEDADTPRLTRAQLIQSMELIETCISLNTGIDRIAERLGLSLSYFAKAFTAATDLTPGAFLRERQVERAIEWIEVVDITDEDDQGFVVHACGYRDFGAMNAAFIRLRGVDVITFSKQIS</sequence>
<reference evidence="5" key="1">
    <citation type="submission" date="2021-04" db="EMBL/GenBank/DDBJ databases">
        <title>Complete genome sequence for Sulfitobacter sp. strain JK7-1.</title>
        <authorList>
            <person name="Park S.-J."/>
        </authorList>
    </citation>
    <scope>NUCLEOTIDE SEQUENCE</scope>
    <source>
        <strain evidence="5">JK7-1</strain>
    </source>
</reference>
<dbReference type="SUPFAM" id="SSF46689">
    <property type="entry name" value="Homeodomain-like"/>
    <property type="match status" value="1"/>
</dbReference>
<dbReference type="AlphaFoldDB" id="A0A975JBD4"/>
<proteinExistence type="predicted"/>
<keyword evidence="3" id="KW-0804">Transcription</keyword>
<evidence type="ECO:0000313" key="6">
    <source>
        <dbReference type="Proteomes" id="UP000683291"/>
    </source>
</evidence>
<dbReference type="InterPro" id="IPR050204">
    <property type="entry name" value="AraC_XylS_family_regulators"/>
</dbReference>
<organism evidence="5 6">
    <name type="scientific">Sulfitobacter albidus</name>
    <dbReference type="NCBI Taxonomy" id="2829501"/>
    <lineage>
        <taxon>Bacteria</taxon>
        <taxon>Pseudomonadati</taxon>
        <taxon>Pseudomonadota</taxon>
        <taxon>Alphaproteobacteria</taxon>
        <taxon>Rhodobacterales</taxon>
        <taxon>Roseobacteraceae</taxon>
        <taxon>Sulfitobacter</taxon>
    </lineage>
</organism>
<evidence type="ECO:0000313" key="5">
    <source>
        <dbReference type="EMBL" id="QUJ75252.1"/>
    </source>
</evidence>
<dbReference type="Proteomes" id="UP000683291">
    <property type="component" value="Chromosome 1"/>
</dbReference>
<dbReference type="Pfam" id="PF12833">
    <property type="entry name" value="HTH_18"/>
    <property type="match status" value="1"/>
</dbReference>
<evidence type="ECO:0000256" key="1">
    <source>
        <dbReference type="ARBA" id="ARBA00023015"/>
    </source>
</evidence>
<evidence type="ECO:0000259" key="4">
    <source>
        <dbReference type="PROSITE" id="PS01124"/>
    </source>
</evidence>
<dbReference type="InterPro" id="IPR009057">
    <property type="entry name" value="Homeodomain-like_sf"/>
</dbReference>
<gene>
    <name evidence="5" type="ORF">KDD17_09515</name>
</gene>
<dbReference type="PANTHER" id="PTHR46796">
    <property type="entry name" value="HTH-TYPE TRANSCRIPTIONAL ACTIVATOR RHAS-RELATED"/>
    <property type="match status" value="1"/>
</dbReference>
<dbReference type="GO" id="GO:0043565">
    <property type="term" value="F:sequence-specific DNA binding"/>
    <property type="evidence" value="ECO:0007669"/>
    <property type="project" value="InterPro"/>
</dbReference>
<dbReference type="SMART" id="SM00342">
    <property type="entry name" value="HTH_ARAC"/>
    <property type="match status" value="1"/>
</dbReference>
<dbReference type="PANTHER" id="PTHR46796:SF6">
    <property type="entry name" value="ARAC SUBFAMILY"/>
    <property type="match status" value="1"/>
</dbReference>
<accession>A0A975JBD4</accession>
<keyword evidence="2" id="KW-0238">DNA-binding</keyword>
<evidence type="ECO:0000256" key="2">
    <source>
        <dbReference type="ARBA" id="ARBA00023125"/>
    </source>
</evidence>
<dbReference type="InterPro" id="IPR018060">
    <property type="entry name" value="HTH_AraC"/>
</dbReference>
<keyword evidence="1" id="KW-0805">Transcription regulation</keyword>
<dbReference type="RefSeq" id="WP_212703457.1">
    <property type="nucleotide sequence ID" value="NZ_CP073581.1"/>
</dbReference>
<keyword evidence="6" id="KW-1185">Reference proteome</keyword>
<evidence type="ECO:0000256" key="3">
    <source>
        <dbReference type="ARBA" id="ARBA00023163"/>
    </source>
</evidence>
<dbReference type="EMBL" id="CP073581">
    <property type="protein sequence ID" value="QUJ75252.1"/>
    <property type="molecule type" value="Genomic_DNA"/>
</dbReference>
<dbReference type="Gene3D" id="1.10.10.60">
    <property type="entry name" value="Homeodomain-like"/>
    <property type="match status" value="1"/>
</dbReference>
<dbReference type="GO" id="GO:0003700">
    <property type="term" value="F:DNA-binding transcription factor activity"/>
    <property type="evidence" value="ECO:0007669"/>
    <property type="project" value="InterPro"/>
</dbReference>
<dbReference type="KEGG" id="sual:KDD17_09515"/>
<dbReference type="PROSITE" id="PS01124">
    <property type="entry name" value="HTH_ARAC_FAMILY_2"/>
    <property type="match status" value="1"/>
</dbReference>
<feature type="domain" description="HTH araC/xylS-type" evidence="4">
    <location>
        <begin position="201"/>
        <end position="303"/>
    </location>
</feature>
<protein>
    <submittedName>
        <fullName evidence="5">Helix-turn-helix transcriptional regulator</fullName>
    </submittedName>
</protein>